<dbReference type="EMBL" id="HBUF01626553">
    <property type="protein sequence ID" value="CAG6782221.1"/>
    <property type="molecule type" value="Transcribed_RNA"/>
</dbReference>
<sequence>MTSMEGGLSVPDTFSMIGHSWGTLVAAERPPLPGTDTKNLTASLWPWNESCACAMEQYGMKLPGDTTAVVGSENTLTPLLAAPAPEPFPVALGPALDSLRGTEMITPFPVPIQRREEEMRSAVMRTKEKPSFPVPPGNTASILLTYGSMSTSCKC</sequence>
<dbReference type="EMBL" id="HBUF01626561">
    <property type="protein sequence ID" value="CAG6782270.1"/>
    <property type="molecule type" value="Transcribed_RNA"/>
</dbReference>
<reference evidence="1" key="1">
    <citation type="submission" date="2021-05" db="EMBL/GenBank/DDBJ databases">
        <authorList>
            <person name="Alioto T."/>
            <person name="Alioto T."/>
            <person name="Gomez Garrido J."/>
        </authorList>
    </citation>
    <scope>NUCLEOTIDE SEQUENCE</scope>
</reference>
<name>A0A8D9BE76_9HEMI</name>
<dbReference type="EMBL" id="HBUF01626562">
    <property type="protein sequence ID" value="CAG6782276.1"/>
    <property type="molecule type" value="Transcribed_RNA"/>
</dbReference>
<dbReference type="AlphaFoldDB" id="A0A8D9BE76"/>
<organism evidence="1">
    <name type="scientific">Cacopsylla melanoneura</name>
    <dbReference type="NCBI Taxonomy" id="428564"/>
    <lineage>
        <taxon>Eukaryota</taxon>
        <taxon>Metazoa</taxon>
        <taxon>Ecdysozoa</taxon>
        <taxon>Arthropoda</taxon>
        <taxon>Hexapoda</taxon>
        <taxon>Insecta</taxon>
        <taxon>Pterygota</taxon>
        <taxon>Neoptera</taxon>
        <taxon>Paraneoptera</taxon>
        <taxon>Hemiptera</taxon>
        <taxon>Sternorrhyncha</taxon>
        <taxon>Psylloidea</taxon>
        <taxon>Psyllidae</taxon>
        <taxon>Psyllinae</taxon>
        <taxon>Cacopsylla</taxon>
    </lineage>
</organism>
<protein>
    <submittedName>
        <fullName evidence="1">Uncharacterized protein</fullName>
    </submittedName>
</protein>
<proteinExistence type="predicted"/>
<dbReference type="EMBL" id="HBUF01626558">
    <property type="protein sequence ID" value="CAG6782251.1"/>
    <property type="molecule type" value="Transcribed_RNA"/>
</dbReference>
<accession>A0A8D9BE76</accession>
<dbReference type="EMBL" id="HBUF01626560">
    <property type="protein sequence ID" value="CAG6782263.1"/>
    <property type="molecule type" value="Transcribed_RNA"/>
</dbReference>
<evidence type="ECO:0000313" key="1">
    <source>
        <dbReference type="EMBL" id="CAG6782221.1"/>
    </source>
</evidence>